<dbReference type="PANTHER" id="PTHR23419">
    <property type="entry name" value="DIVALENT CATION TOLERANCE CUTA-RELATED"/>
    <property type="match status" value="1"/>
</dbReference>
<dbReference type="EMBL" id="RXGA01000003">
    <property type="protein sequence ID" value="RWX73363.1"/>
    <property type="molecule type" value="Genomic_DNA"/>
</dbReference>
<proteinExistence type="inferred from homology"/>
<dbReference type="Pfam" id="PF03091">
    <property type="entry name" value="CutA1"/>
    <property type="match status" value="1"/>
</dbReference>
<evidence type="ECO:0000313" key="2">
    <source>
        <dbReference type="EMBL" id="RWX73363.1"/>
    </source>
</evidence>
<dbReference type="PANTHER" id="PTHR23419:SF8">
    <property type="entry name" value="FI09726P"/>
    <property type="match status" value="1"/>
</dbReference>
<protein>
    <submittedName>
        <fullName evidence="2">Periplasmic divalent cation tolerance protein CutA</fullName>
    </submittedName>
</protein>
<dbReference type="InterPro" id="IPR015867">
    <property type="entry name" value="N-reg_PII/ATP_PRibTrfase_C"/>
</dbReference>
<dbReference type="SUPFAM" id="SSF54913">
    <property type="entry name" value="GlnB-like"/>
    <property type="match status" value="1"/>
</dbReference>
<dbReference type="Gene3D" id="3.30.70.120">
    <property type="match status" value="1"/>
</dbReference>
<evidence type="ECO:0000256" key="1">
    <source>
        <dbReference type="ARBA" id="ARBA00010169"/>
    </source>
</evidence>
<organism evidence="2 3">
    <name type="scientific">Methanosuratincola subterraneus</name>
    <dbReference type="NCBI Taxonomy" id="2593994"/>
    <lineage>
        <taxon>Archaea</taxon>
        <taxon>Thermoproteota</taxon>
        <taxon>Methanosuratincolia</taxon>
        <taxon>Candidatus Methanomethylicales</taxon>
        <taxon>Candidatus Methanomethylicaceae</taxon>
        <taxon>Candidatus Methanosuratincola (ex Vanwonterghem et al. 2016)</taxon>
    </lineage>
</organism>
<sequence>MSIVSIITVGDLKHAEEIARRLVGERLAACVNILPSMRSVYRWKDRVEESTEFILLVKTEQRVFEKMKRRVLELHSYELPEIIALDISEGLEGYLDWISSNVE</sequence>
<dbReference type="GO" id="GO:0005507">
    <property type="term" value="F:copper ion binding"/>
    <property type="evidence" value="ECO:0007669"/>
    <property type="project" value="TreeGrafter"/>
</dbReference>
<comment type="caution">
    <text evidence="2">The sequence shown here is derived from an EMBL/GenBank/DDBJ whole genome shotgun (WGS) entry which is preliminary data.</text>
</comment>
<dbReference type="GO" id="GO:0010038">
    <property type="term" value="P:response to metal ion"/>
    <property type="evidence" value="ECO:0007669"/>
    <property type="project" value="InterPro"/>
</dbReference>
<gene>
    <name evidence="2" type="ORF">Metus_1337</name>
</gene>
<comment type="similarity">
    <text evidence="1">Belongs to the CutA family.</text>
</comment>
<dbReference type="AlphaFoldDB" id="A0A444L711"/>
<dbReference type="InterPro" id="IPR011322">
    <property type="entry name" value="N-reg_PII-like_a/b"/>
</dbReference>
<evidence type="ECO:0000313" key="3">
    <source>
        <dbReference type="Proteomes" id="UP000288215"/>
    </source>
</evidence>
<accession>A0A444L711</accession>
<name>A0A444L711_METS7</name>
<dbReference type="Proteomes" id="UP000288215">
    <property type="component" value="Unassembled WGS sequence"/>
</dbReference>
<dbReference type="InterPro" id="IPR004323">
    <property type="entry name" value="Ion_tolerance_CutA"/>
</dbReference>
<reference evidence="2 3" key="1">
    <citation type="submission" date="2018-12" db="EMBL/GenBank/DDBJ databases">
        <title>The complete genome of the methanogenic archaea of the candidate phylum Verstraetearchaeota, obtained from the metagenome of underground thermal water.</title>
        <authorList>
            <person name="Kadnikov V.V."/>
            <person name="Mardanov A.V."/>
            <person name="Beletsky A.V."/>
            <person name="Karnachuk O.V."/>
            <person name="Ravin N.V."/>
        </authorList>
    </citation>
    <scope>NUCLEOTIDE SEQUENCE [LARGE SCALE GENOMIC DNA]</scope>
    <source>
        <strain evidence="2">Ch88</strain>
    </source>
</reference>